<dbReference type="EMBL" id="AMWG01000167">
    <property type="protein sequence ID" value="ELP30124.1"/>
    <property type="molecule type" value="Genomic_DNA"/>
</dbReference>
<accession>L7C7E3</accession>
<keyword evidence="1" id="KW-0812">Transmembrane</keyword>
<keyword evidence="1" id="KW-0472">Membrane</keyword>
<comment type="caution">
    <text evidence="2">The sequence shown here is derived from an EMBL/GenBank/DDBJ whole genome shotgun (WGS) entry which is preliminary data.</text>
</comment>
<sequence length="44" mass="5150">MQKTLQAVLPCMSWFIVSLVCISARRGEWIKTKRIFRLSPEGRL</sequence>
<reference evidence="2 3" key="1">
    <citation type="journal article" date="2013" name="Mar. Genomics">
        <title>Expression of sulfatases in Rhodopirellula baltica and the diversity of sulfatases in the genus Rhodopirellula.</title>
        <authorList>
            <person name="Wegner C.E."/>
            <person name="Richter-Heitmann T."/>
            <person name="Klindworth A."/>
            <person name="Klockow C."/>
            <person name="Richter M."/>
            <person name="Achstetter T."/>
            <person name="Glockner F.O."/>
            <person name="Harder J."/>
        </authorList>
    </citation>
    <scope>NUCLEOTIDE SEQUENCE [LARGE SCALE GENOMIC DNA]</scope>
    <source>
        <strain evidence="2 3">SWK14</strain>
    </source>
</reference>
<feature type="transmembrane region" description="Helical" evidence="1">
    <location>
        <begin position="6"/>
        <end position="24"/>
    </location>
</feature>
<evidence type="ECO:0000256" key="1">
    <source>
        <dbReference type="SAM" id="Phobius"/>
    </source>
</evidence>
<evidence type="ECO:0000313" key="2">
    <source>
        <dbReference type="EMBL" id="ELP30124.1"/>
    </source>
</evidence>
<evidence type="ECO:0000313" key="3">
    <source>
        <dbReference type="Proteomes" id="UP000010959"/>
    </source>
</evidence>
<keyword evidence="1" id="KW-1133">Transmembrane helix</keyword>
<dbReference type="Proteomes" id="UP000010959">
    <property type="component" value="Unassembled WGS sequence"/>
</dbReference>
<organism evidence="2 3">
    <name type="scientific">Rhodopirellula baltica SWK14</name>
    <dbReference type="NCBI Taxonomy" id="993516"/>
    <lineage>
        <taxon>Bacteria</taxon>
        <taxon>Pseudomonadati</taxon>
        <taxon>Planctomycetota</taxon>
        <taxon>Planctomycetia</taxon>
        <taxon>Pirellulales</taxon>
        <taxon>Pirellulaceae</taxon>
        <taxon>Rhodopirellula</taxon>
    </lineage>
</organism>
<protein>
    <submittedName>
        <fullName evidence="2">Uncharacterized protein</fullName>
    </submittedName>
</protein>
<dbReference type="AlphaFoldDB" id="L7C7E3"/>
<dbReference type="PATRIC" id="fig|993516.3.peg.6371"/>
<proteinExistence type="predicted"/>
<gene>
    <name evidence="2" type="ORF">RBSWK_05946</name>
</gene>
<name>L7C7E3_RHOBT</name>